<feature type="region of interest" description="Disordered" evidence="1">
    <location>
        <begin position="282"/>
        <end position="322"/>
    </location>
</feature>
<feature type="region of interest" description="Disordered" evidence="1">
    <location>
        <begin position="19"/>
        <end position="47"/>
    </location>
</feature>
<evidence type="ECO:0000256" key="1">
    <source>
        <dbReference type="SAM" id="MobiDB-lite"/>
    </source>
</evidence>
<dbReference type="PROSITE" id="PS50010">
    <property type="entry name" value="DH_2"/>
    <property type="match status" value="1"/>
</dbReference>
<feature type="compositionally biased region" description="Polar residues" evidence="1">
    <location>
        <begin position="735"/>
        <end position="745"/>
    </location>
</feature>
<feature type="region of interest" description="Disordered" evidence="1">
    <location>
        <begin position="798"/>
        <end position="822"/>
    </location>
</feature>
<dbReference type="Proteomes" id="UP001049176">
    <property type="component" value="Chromosome 1"/>
</dbReference>
<feature type="compositionally biased region" description="Basic and acidic residues" evidence="1">
    <location>
        <begin position="284"/>
        <end position="294"/>
    </location>
</feature>
<dbReference type="GeneID" id="66070235"/>
<dbReference type="Gene3D" id="1.20.900.10">
    <property type="entry name" value="Dbl homology (DH) domain"/>
    <property type="match status" value="1"/>
</dbReference>
<evidence type="ECO:0000313" key="3">
    <source>
        <dbReference type="EMBL" id="KAG7099301.1"/>
    </source>
</evidence>
<sequence>MDVDDRPPQLNLILEPSSLGLPLSLPATPSSPAHPQDSKPKKANPLNDLIDTEKAYTDLLGGVIKKVAAAWSRSNMPPPKLDTMFRSIESVYRSNRSLLAKLREIGTSSPKALGDLLIRWVDDLEGPYTSYCTQYRSGFDHWEPVQVNTRLAPILESFSAANPPPTSSNADPSVWSLDDLFLLPKGRLKYYKKLYSRLLKSTQAGKSDHRLLVEALDKLEKLLAILDERDGMKVETPAASPKSSPPVLQPEEETVIDMKAEQDGHESSPVHRSDPNAALTSEDSLMRESGESGSERVSQGAPSSSTSRSSSSTLSMPVTDLERRLSTQRTLDIFTMTPKMVKLQMSPPALTFTREFRCSVDITIRLTPRSTGVEVVYQRGHIFLLSDLFLICSHMTPQERAEHGVNGADMWLMYPPLSGKVLRVSEPLEQDNTLQVHIMRKETIVLTADSVAIRDNLYAELKGCIEFAASVGPVSKQPPPPVPPLPGLSASTSLPHPSSPSFFQASPSSARSSDSSHFSSSVRTSSPPTLNGYRGSHSSSKTPEMGPSPRSSSGVDSVTGQFANMAMPPPIGPRMSPQGPGPFPPVASPPLSIGPGQVFRNPSMTHAPGSPPPSLGPSQVFRNPRSFTHGPGSPPPSVGSGQVLGPPRTASVGQGGPAPGPPIPRMGGPSPPFSPQQSALNRPNPNQTPMYPPGQQQMFAPRPMHRPYGPMGENSLPPIPPRPPSEPSSDVIHKSLSTRSLNAAYQQGPPRSAPPMPNMPPGTYPPYHDPGTPIRPGMNDGLHPISRPTLPSSQFKRAVSNAQSFADPSPPSSPVEETPKFSGPTTLTISANMKCKVFLKQQHQQWKSLGSARLKLYTQSPTNIKQLVVEADSKDHTVLISTIVLTDGVERVGKTGVAVELSDKGARTGIVYMLQLRSDEFAGGLFDSLLEGSDRSGLR</sequence>
<organism evidence="3 4">
    <name type="scientific">Marasmius oreades</name>
    <name type="common">fairy-ring Marasmius</name>
    <dbReference type="NCBI Taxonomy" id="181124"/>
    <lineage>
        <taxon>Eukaryota</taxon>
        <taxon>Fungi</taxon>
        <taxon>Dikarya</taxon>
        <taxon>Basidiomycota</taxon>
        <taxon>Agaricomycotina</taxon>
        <taxon>Agaricomycetes</taxon>
        <taxon>Agaricomycetidae</taxon>
        <taxon>Agaricales</taxon>
        <taxon>Marasmiineae</taxon>
        <taxon>Marasmiaceae</taxon>
        <taxon>Marasmius</taxon>
    </lineage>
</organism>
<reference evidence="3" key="1">
    <citation type="journal article" date="2021" name="Genome Biol. Evol.">
        <title>The assembled and annotated genome of the fairy-ring fungus Marasmius oreades.</title>
        <authorList>
            <person name="Hiltunen M."/>
            <person name="Ament-Velasquez S.L."/>
            <person name="Johannesson H."/>
        </authorList>
    </citation>
    <scope>NUCLEOTIDE SEQUENCE</scope>
    <source>
        <strain evidence="3">03SP1</strain>
    </source>
</reference>
<evidence type="ECO:0000313" key="4">
    <source>
        <dbReference type="Proteomes" id="UP001049176"/>
    </source>
</evidence>
<dbReference type="InterPro" id="IPR035899">
    <property type="entry name" value="DBL_dom_sf"/>
</dbReference>
<proteinExistence type="predicted"/>
<dbReference type="GO" id="GO:0005085">
    <property type="term" value="F:guanyl-nucleotide exchange factor activity"/>
    <property type="evidence" value="ECO:0007669"/>
    <property type="project" value="InterPro"/>
</dbReference>
<gene>
    <name evidence="3" type="ORF">E1B28_001159</name>
</gene>
<dbReference type="KEGG" id="more:E1B28_001159"/>
<dbReference type="OrthoDB" id="6244550at2759"/>
<evidence type="ECO:0000259" key="2">
    <source>
        <dbReference type="PROSITE" id="PS50010"/>
    </source>
</evidence>
<protein>
    <recommendedName>
        <fullName evidence="2">DH domain-containing protein</fullName>
    </recommendedName>
</protein>
<dbReference type="PANTHER" id="PTHR45924">
    <property type="entry name" value="FI17866P1"/>
    <property type="match status" value="1"/>
</dbReference>
<dbReference type="PANTHER" id="PTHR45924:SF2">
    <property type="entry name" value="FI17866P1"/>
    <property type="match status" value="1"/>
</dbReference>
<feature type="compositionally biased region" description="Low complexity" evidence="1">
    <location>
        <begin position="303"/>
        <end position="315"/>
    </location>
</feature>
<feature type="compositionally biased region" description="Low complexity" evidence="1">
    <location>
        <begin position="19"/>
        <end position="31"/>
    </location>
</feature>
<dbReference type="Pfam" id="PF00621">
    <property type="entry name" value="RhoGEF"/>
    <property type="match status" value="1"/>
</dbReference>
<comment type="caution">
    <text evidence="3">The sequence shown here is derived from an EMBL/GenBank/DDBJ whole genome shotgun (WGS) entry which is preliminary data.</text>
</comment>
<feature type="compositionally biased region" description="Pro residues" evidence="1">
    <location>
        <begin position="658"/>
        <end position="674"/>
    </location>
</feature>
<dbReference type="GO" id="GO:0031267">
    <property type="term" value="F:small GTPase binding"/>
    <property type="evidence" value="ECO:0007669"/>
    <property type="project" value="TreeGrafter"/>
</dbReference>
<feature type="compositionally biased region" description="Pro residues" evidence="1">
    <location>
        <begin position="476"/>
        <end position="486"/>
    </location>
</feature>
<feature type="domain" description="DH" evidence="2">
    <location>
        <begin position="41"/>
        <end position="229"/>
    </location>
</feature>
<feature type="compositionally biased region" description="Low complexity" evidence="1">
    <location>
        <begin position="638"/>
        <end position="647"/>
    </location>
</feature>
<feature type="compositionally biased region" description="Low complexity" evidence="1">
    <location>
        <begin position="495"/>
        <end position="529"/>
    </location>
</feature>
<feature type="region of interest" description="Disordered" evidence="1">
    <location>
        <begin position="474"/>
        <end position="758"/>
    </location>
</feature>
<name>A0A9P7V2X8_9AGAR</name>
<feature type="compositionally biased region" description="Polar residues" evidence="1">
    <location>
        <begin position="549"/>
        <end position="562"/>
    </location>
</feature>
<dbReference type="AlphaFoldDB" id="A0A9P7V2X8"/>
<feature type="compositionally biased region" description="Pro residues" evidence="1">
    <location>
        <begin position="579"/>
        <end position="588"/>
    </location>
</feature>
<dbReference type="InterPro" id="IPR000219">
    <property type="entry name" value="DH_dom"/>
</dbReference>
<feature type="compositionally biased region" description="Polar residues" evidence="1">
    <location>
        <begin position="679"/>
        <end position="698"/>
    </location>
</feature>
<dbReference type="SUPFAM" id="SSF48065">
    <property type="entry name" value="DBL homology domain (DH-domain)"/>
    <property type="match status" value="1"/>
</dbReference>
<dbReference type="SMART" id="SM00325">
    <property type="entry name" value="RhoGEF"/>
    <property type="match status" value="1"/>
</dbReference>
<dbReference type="RefSeq" id="XP_043015771.1">
    <property type="nucleotide sequence ID" value="XM_043147066.1"/>
</dbReference>
<dbReference type="EMBL" id="CM032181">
    <property type="protein sequence ID" value="KAG7099301.1"/>
    <property type="molecule type" value="Genomic_DNA"/>
</dbReference>
<accession>A0A9P7V2X8</accession>
<feature type="compositionally biased region" description="Pro residues" evidence="1">
    <location>
        <begin position="717"/>
        <end position="726"/>
    </location>
</feature>
<keyword evidence="4" id="KW-1185">Reference proteome</keyword>